<dbReference type="AlphaFoldDB" id="A0A8T2TA37"/>
<gene>
    <name evidence="1" type="ORF">KP509_14G088700</name>
</gene>
<name>A0A8T2TA37_CERRI</name>
<accession>A0A8T2TA37</accession>
<organism evidence="1 2">
    <name type="scientific">Ceratopteris richardii</name>
    <name type="common">Triangle waterfern</name>
    <dbReference type="NCBI Taxonomy" id="49495"/>
    <lineage>
        <taxon>Eukaryota</taxon>
        <taxon>Viridiplantae</taxon>
        <taxon>Streptophyta</taxon>
        <taxon>Embryophyta</taxon>
        <taxon>Tracheophyta</taxon>
        <taxon>Polypodiopsida</taxon>
        <taxon>Polypodiidae</taxon>
        <taxon>Polypodiales</taxon>
        <taxon>Pteridineae</taxon>
        <taxon>Pteridaceae</taxon>
        <taxon>Parkerioideae</taxon>
        <taxon>Ceratopteris</taxon>
    </lineage>
</organism>
<dbReference type="EMBL" id="CM035419">
    <property type="protein sequence ID" value="KAH7416380.1"/>
    <property type="molecule type" value="Genomic_DNA"/>
</dbReference>
<evidence type="ECO:0000313" key="2">
    <source>
        <dbReference type="Proteomes" id="UP000825935"/>
    </source>
</evidence>
<dbReference type="Proteomes" id="UP000825935">
    <property type="component" value="Chromosome 14"/>
</dbReference>
<proteinExistence type="predicted"/>
<reference evidence="1" key="1">
    <citation type="submission" date="2021-08" db="EMBL/GenBank/DDBJ databases">
        <title>WGS assembly of Ceratopteris richardii.</title>
        <authorList>
            <person name="Marchant D.B."/>
            <person name="Chen G."/>
            <person name="Jenkins J."/>
            <person name="Shu S."/>
            <person name="Leebens-Mack J."/>
            <person name="Grimwood J."/>
            <person name="Schmutz J."/>
            <person name="Soltis P."/>
            <person name="Soltis D."/>
            <person name="Chen Z.-H."/>
        </authorList>
    </citation>
    <scope>NUCLEOTIDE SEQUENCE</scope>
    <source>
        <strain evidence="1">Whitten #5841</strain>
        <tissue evidence="1">Leaf</tissue>
    </source>
</reference>
<keyword evidence="2" id="KW-1185">Reference proteome</keyword>
<comment type="caution">
    <text evidence="1">The sequence shown here is derived from an EMBL/GenBank/DDBJ whole genome shotgun (WGS) entry which is preliminary data.</text>
</comment>
<protein>
    <submittedName>
        <fullName evidence="1">Uncharacterized protein</fullName>
    </submittedName>
</protein>
<sequence length="110" mass="12514">MLPGCEARYSARCFSFLKIKIQAAGRFSGIIKYLECSCIIRASIRKITSEFSFVPNSMCFLRWNMVLMKKDTKDCVHEIIKEKGIDLHDGSQTQMASTCLLLLVFILVVI</sequence>
<evidence type="ECO:0000313" key="1">
    <source>
        <dbReference type="EMBL" id="KAH7416380.1"/>
    </source>
</evidence>